<accession>A0A7E4V026</accession>
<feature type="compositionally biased region" description="Basic residues" evidence="1">
    <location>
        <begin position="8"/>
        <end position="18"/>
    </location>
</feature>
<proteinExistence type="predicted"/>
<sequence>MPTWPVLARHRSRERRSRACASPDAMPVTVYPAAMSSGCANQRPAPALGLIVSCSLMFVAEMEENNDCVNREIKMVQTKTLEFQKAWKPKKQTG</sequence>
<keyword evidence="2" id="KW-1185">Reference proteome</keyword>
<reference evidence="2" key="1">
    <citation type="journal article" date="2013" name="Genetics">
        <title>The draft genome and transcriptome of Panagrellus redivivus are shaped by the harsh demands of a free-living lifestyle.</title>
        <authorList>
            <person name="Srinivasan J."/>
            <person name="Dillman A.R."/>
            <person name="Macchietto M.G."/>
            <person name="Heikkinen L."/>
            <person name="Lakso M."/>
            <person name="Fracchia K.M."/>
            <person name="Antoshechkin I."/>
            <person name="Mortazavi A."/>
            <person name="Wong G."/>
            <person name="Sternberg P.W."/>
        </authorList>
    </citation>
    <scope>NUCLEOTIDE SEQUENCE [LARGE SCALE GENOMIC DNA]</scope>
    <source>
        <strain evidence="2">MT8872</strain>
    </source>
</reference>
<protein>
    <submittedName>
        <fullName evidence="3">Uncharacterized protein</fullName>
    </submittedName>
</protein>
<feature type="region of interest" description="Disordered" evidence="1">
    <location>
        <begin position="1"/>
        <end position="21"/>
    </location>
</feature>
<organism evidence="2 3">
    <name type="scientific">Panagrellus redivivus</name>
    <name type="common">Microworm</name>
    <dbReference type="NCBI Taxonomy" id="6233"/>
    <lineage>
        <taxon>Eukaryota</taxon>
        <taxon>Metazoa</taxon>
        <taxon>Ecdysozoa</taxon>
        <taxon>Nematoda</taxon>
        <taxon>Chromadorea</taxon>
        <taxon>Rhabditida</taxon>
        <taxon>Tylenchina</taxon>
        <taxon>Panagrolaimomorpha</taxon>
        <taxon>Panagrolaimoidea</taxon>
        <taxon>Panagrolaimidae</taxon>
        <taxon>Panagrellus</taxon>
    </lineage>
</organism>
<evidence type="ECO:0000313" key="3">
    <source>
        <dbReference type="WBParaSite" id="Pan_g14666.t1"/>
    </source>
</evidence>
<evidence type="ECO:0000313" key="2">
    <source>
        <dbReference type="Proteomes" id="UP000492821"/>
    </source>
</evidence>
<dbReference type="AlphaFoldDB" id="A0A7E4V026"/>
<name>A0A7E4V026_PANRE</name>
<dbReference type="WBParaSite" id="Pan_g14666.t1">
    <property type="protein sequence ID" value="Pan_g14666.t1"/>
    <property type="gene ID" value="Pan_g14666"/>
</dbReference>
<reference evidence="3" key="2">
    <citation type="submission" date="2020-10" db="UniProtKB">
        <authorList>
            <consortium name="WormBaseParasite"/>
        </authorList>
    </citation>
    <scope>IDENTIFICATION</scope>
</reference>
<evidence type="ECO:0000256" key="1">
    <source>
        <dbReference type="SAM" id="MobiDB-lite"/>
    </source>
</evidence>
<dbReference type="Proteomes" id="UP000492821">
    <property type="component" value="Unassembled WGS sequence"/>
</dbReference>